<proteinExistence type="predicted"/>
<dbReference type="PANTHER" id="PTHR33356:SF13">
    <property type="entry name" value="DUF4005 DOMAIN-CONTAINING PROTEIN"/>
    <property type="match status" value="1"/>
</dbReference>
<dbReference type="Proteomes" id="UP001054252">
    <property type="component" value="Unassembled WGS sequence"/>
</dbReference>
<organism evidence="2 3">
    <name type="scientific">Rubroshorea leprosula</name>
    <dbReference type="NCBI Taxonomy" id="152421"/>
    <lineage>
        <taxon>Eukaryota</taxon>
        <taxon>Viridiplantae</taxon>
        <taxon>Streptophyta</taxon>
        <taxon>Embryophyta</taxon>
        <taxon>Tracheophyta</taxon>
        <taxon>Spermatophyta</taxon>
        <taxon>Magnoliopsida</taxon>
        <taxon>eudicotyledons</taxon>
        <taxon>Gunneridae</taxon>
        <taxon>Pentapetalae</taxon>
        <taxon>rosids</taxon>
        <taxon>malvids</taxon>
        <taxon>Malvales</taxon>
        <taxon>Dipterocarpaceae</taxon>
        <taxon>Rubroshorea</taxon>
    </lineage>
</organism>
<protein>
    <submittedName>
        <fullName evidence="2">Uncharacterized protein</fullName>
    </submittedName>
</protein>
<evidence type="ECO:0000256" key="1">
    <source>
        <dbReference type="SAM" id="MobiDB-lite"/>
    </source>
</evidence>
<evidence type="ECO:0000313" key="2">
    <source>
        <dbReference type="EMBL" id="GKV27800.1"/>
    </source>
</evidence>
<feature type="compositionally biased region" description="Basic residues" evidence="1">
    <location>
        <begin position="60"/>
        <end position="69"/>
    </location>
</feature>
<dbReference type="PANTHER" id="PTHR33356">
    <property type="entry name" value="TIP41-LIKE PROTEIN"/>
    <property type="match status" value="1"/>
</dbReference>
<evidence type="ECO:0000313" key="3">
    <source>
        <dbReference type="Proteomes" id="UP001054252"/>
    </source>
</evidence>
<dbReference type="AlphaFoldDB" id="A0AAV5KTH3"/>
<keyword evidence="3" id="KW-1185">Reference proteome</keyword>
<gene>
    <name evidence="2" type="ORF">SLEP1_g36926</name>
</gene>
<sequence length="193" mass="21779">MAGPQNLEVGFEEEGMLWLLPSHVSDETVWNNQKKDYVKYQYRWSRPKSPAEHLPLHSKSSTRAHHRPNHPGWTSSGGTGMQALFLDSGKRSSGTGVFLPQRAGTNFQPNKKPACSPVLLPPRVVQALNLNVHALGLQISPRKDYRSNSRDGVTNPYKNRNDTIKDVQTKCFTNIPQNQSSSPEIFLPKEWTY</sequence>
<accession>A0AAV5KTH3</accession>
<name>A0AAV5KTH3_9ROSI</name>
<comment type="caution">
    <text evidence="2">The sequence shown here is derived from an EMBL/GenBank/DDBJ whole genome shotgun (WGS) entry which is preliminary data.</text>
</comment>
<dbReference type="EMBL" id="BPVZ01000077">
    <property type="protein sequence ID" value="GKV27800.1"/>
    <property type="molecule type" value="Genomic_DNA"/>
</dbReference>
<reference evidence="2 3" key="1">
    <citation type="journal article" date="2021" name="Commun. Biol.">
        <title>The genome of Shorea leprosula (Dipterocarpaceae) highlights the ecological relevance of drought in aseasonal tropical rainforests.</title>
        <authorList>
            <person name="Ng K.K.S."/>
            <person name="Kobayashi M.J."/>
            <person name="Fawcett J.A."/>
            <person name="Hatakeyama M."/>
            <person name="Paape T."/>
            <person name="Ng C.H."/>
            <person name="Ang C.C."/>
            <person name="Tnah L.H."/>
            <person name="Lee C.T."/>
            <person name="Nishiyama T."/>
            <person name="Sese J."/>
            <person name="O'Brien M.J."/>
            <person name="Copetti D."/>
            <person name="Mohd Noor M.I."/>
            <person name="Ong R.C."/>
            <person name="Putra M."/>
            <person name="Sireger I.Z."/>
            <person name="Indrioko S."/>
            <person name="Kosugi Y."/>
            <person name="Izuno A."/>
            <person name="Isagi Y."/>
            <person name="Lee S.L."/>
            <person name="Shimizu K.K."/>
        </authorList>
    </citation>
    <scope>NUCLEOTIDE SEQUENCE [LARGE SCALE GENOMIC DNA]</scope>
    <source>
        <strain evidence="2">214</strain>
    </source>
</reference>
<feature type="region of interest" description="Disordered" evidence="1">
    <location>
        <begin position="49"/>
        <end position="86"/>
    </location>
</feature>